<dbReference type="Gene3D" id="2.40.30.10">
    <property type="entry name" value="Translation factors"/>
    <property type="match status" value="1"/>
</dbReference>
<feature type="domain" description="FAD-binding FR-type" evidence="5">
    <location>
        <begin position="97"/>
        <end position="197"/>
    </location>
</feature>
<dbReference type="Pfam" id="PF00175">
    <property type="entry name" value="NAD_binding_1"/>
    <property type="match status" value="1"/>
</dbReference>
<dbReference type="PANTHER" id="PTHR47354">
    <property type="entry name" value="NADH OXIDOREDUCTASE HCR"/>
    <property type="match status" value="1"/>
</dbReference>
<dbReference type="InterPro" id="IPR017927">
    <property type="entry name" value="FAD-bd_FR_type"/>
</dbReference>
<dbReference type="PROSITE" id="PS51384">
    <property type="entry name" value="FAD_FR"/>
    <property type="match status" value="1"/>
</dbReference>
<name>A0ABQ5YKX1_9BURK</name>
<evidence type="ECO:0000256" key="2">
    <source>
        <dbReference type="ARBA" id="ARBA00022714"/>
    </source>
</evidence>
<sequence>MHVICLKNQTKFEASSEATILDAALAKEVVLNHSCKTGRCGVCKVLVLQGETRVSQPEVALSDAELEDGYILTCCRLASSNLTLNVEDLPQLNGIRSATHPAKIDSIEPLSPEVMQVALRFPPALKIKYLAGQYVNIIIPGGERRSYSIANAPRDDGKMFFQIKKVSDGVLSQYWFEKAKMGDLLRVEAPLGTFFLRDTNIKHLVFLATGTGIAPVQALLQGLFKSCEPQSQKPHVHVYWGNRSFQDIYSLQLDNQIEGVSWNNVLSKPDKNWHGLTGYVQDAFFSTQIPLDEVAIYACGSMNMINTVASLLAEKSFDMGRFYSDAFVSSNESKKTGK</sequence>
<dbReference type="SUPFAM" id="SSF63380">
    <property type="entry name" value="Riboflavin synthase domain-like"/>
    <property type="match status" value="1"/>
</dbReference>
<dbReference type="PRINTS" id="PR00371">
    <property type="entry name" value="FPNCR"/>
</dbReference>
<reference evidence="7" key="1">
    <citation type="journal article" date="2019" name="Int. J. Syst. Evol. Microbiol.">
        <title>The Global Catalogue of Microorganisms (GCM) 10K type strain sequencing project: providing services to taxonomists for standard genome sequencing and annotation.</title>
        <authorList>
            <consortium name="The Broad Institute Genomics Platform"/>
            <consortium name="The Broad Institute Genome Sequencing Center for Infectious Disease"/>
            <person name="Wu L."/>
            <person name="Ma J."/>
        </authorList>
    </citation>
    <scope>NUCLEOTIDE SEQUENCE [LARGE SCALE GENOMIC DNA]</scope>
    <source>
        <strain evidence="7">NBRC 105857</strain>
    </source>
</reference>
<gene>
    <name evidence="6" type="primary">ascD</name>
    <name evidence="6" type="ORF">GCM10007875_02780</name>
</gene>
<protein>
    <submittedName>
        <fullName evidence="6">CDP-6-deoxy-L-threo-D-glycero-4-hexulose-3-dehydrase reductase</fullName>
    </submittedName>
</protein>
<dbReference type="InterPro" id="IPR036010">
    <property type="entry name" value="2Fe-2S_ferredoxin-like_sf"/>
</dbReference>
<dbReference type="PANTHER" id="PTHR47354:SF5">
    <property type="entry name" value="PROTEIN RFBI"/>
    <property type="match status" value="1"/>
</dbReference>
<dbReference type="Proteomes" id="UP001156664">
    <property type="component" value="Unassembled WGS sequence"/>
</dbReference>
<dbReference type="InterPro" id="IPR039261">
    <property type="entry name" value="FNR_nucleotide-bd"/>
</dbReference>
<evidence type="ECO:0000259" key="4">
    <source>
        <dbReference type="PROSITE" id="PS51085"/>
    </source>
</evidence>
<dbReference type="Pfam" id="PF00111">
    <property type="entry name" value="Fer2"/>
    <property type="match status" value="1"/>
</dbReference>
<dbReference type="InterPro" id="IPR012675">
    <property type="entry name" value="Beta-grasp_dom_sf"/>
</dbReference>
<dbReference type="InterPro" id="IPR008333">
    <property type="entry name" value="Cbr1-like_FAD-bd_dom"/>
</dbReference>
<dbReference type="SUPFAM" id="SSF52343">
    <property type="entry name" value="Ferredoxin reductase-like, C-terminal NADP-linked domain"/>
    <property type="match status" value="1"/>
</dbReference>
<dbReference type="Pfam" id="PF00970">
    <property type="entry name" value="FAD_binding_6"/>
    <property type="match status" value="1"/>
</dbReference>
<evidence type="ECO:0000313" key="6">
    <source>
        <dbReference type="EMBL" id="GLR25190.1"/>
    </source>
</evidence>
<dbReference type="PRINTS" id="PR00410">
    <property type="entry name" value="PHEHYDRXLASE"/>
</dbReference>
<dbReference type="PROSITE" id="PS51085">
    <property type="entry name" value="2FE2S_FER_2"/>
    <property type="match status" value="1"/>
</dbReference>
<comment type="caution">
    <text evidence="6">The sequence shown here is derived from an EMBL/GenBank/DDBJ whole genome shotgun (WGS) entry which is preliminary data.</text>
</comment>
<dbReference type="EMBL" id="BSOJ01000006">
    <property type="protein sequence ID" value="GLR25190.1"/>
    <property type="molecule type" value="Genomic_DNA"/>
</dbReference>
<dbReference type="InterPro" id="IPR001041">
    <property type="entry name" value="2Fe-2S_ferredoxin-type"/>
</dbReference>
<evidence type="ECO:0000259" key="5">
    <source>
        <dbReference type="PROSITE" id="PS51384"/>
    </source>
</evidence>
<dbReference type="SUPFAM" id="SSF54292">
    <property type="entry name" value="2Fe-2S ferredoxin-like"/>
    <property type="match status" value="1"/>
</dbReference>
<dbReference type="PROSITE" id="PS00197">
    <property type="entry name" value="2FE2S_FER_1"/>
    <property type="match status" value="1"/>
</dbReference>
<keyword evidence="7" id="KW-1185">Reference proteome</keyword>
<dbReference type="InterPro" id="IPR001433">
    <property type="entry name" value="OxRdtase_FAD/NAD-bd"/>
</dbReference>
<dbReference type="CDD" id="cd06189">
    <property type="entry name" value="flavin_oxioreductase"/>
    <property type="match status" value="1"/>
</dbReference>
<evidence type="ECO:0000313" key="7">
    <source>
        <dbReference type="Proteomes" id="UP001156664"/>
    </source>
</evidence>
<evidence type="ECO:0000256" key="3">
    <source>
        <dbReference type="ARBA" id="ARBA00034078"/>
    </source>
</evidence>
<keyword evidence="2" id="KW-0479">Metal-binding</keyword>
<feature type="domain" description="2Fe-2S ferredoxin-type" evidence="4">
    <location>
        <begin position="2"/>
        <end position="90"/>
    </location>
</feature>
<dbReference type="Gene3D" id="3.10.20.30">
    <property type="match status" value="1"/>
</dbReference>
<dbReference type="InterPro" id="IPR006058">
    <property type="entry name" value="2Fe2S_fd_BS"/>
</dbReference>
<comment type="cofactor">
    <cofactor evidence="3">
        <name>[2Fe-2S] cluster</name>
        <dbReference type="ChEBI" id="CHEBI:190135"/>
    </cofactor>
</comment>
<proteinExistence type="predicted"/>
<organism evidence="6 7">
    <name type="scientific">Limnobacter litoralis</name>
    <dbReference type="NCBI Taxonomy" id="481366"/>
    <lineage>
        <taxon>Bacteria</taxon>
        <taxon>Pseudomonadati</taxon>
        <taxon>Pseudomonadota</taxon>
        <taxon>Betaproteobacteria</taxon>
        <taxon>Burkholderiales</taxon>
        <taxon>Burkholderiaceae</taxon>
        <taxon>Limnobacter</taxon>
    </lineage>
</organism>
<keyword evidence="2" id="KW-0001">2Fe-2S</keyword>
<dbReference type="CDD" id="cd00207">
    <property type="entry name" value="fer2"/>
    <property type="match status" value="1"/>
</dbReference>
<dbReference type="InterPro" id="IPR017938">
    <property type="entry name" value="Riboflavin_synthase-like_b-brl"/>
</dbReference>
<dbReference type="InterPro" id="IPR001709">
    <property type="entry name" value="Flavoprot_Pyr_Nucl_cyt_Rdtase"/>
</dbReference>
<accession>A0ABQ5YKX1</accession>
<keyword evidence="2" id="KW-0411">Iron-sulfur</keyword>
<evidence type="ECO:0000256" key="1">
    <source>
        <dbReference type="ARBA" id="ARBA00001974"/>
    </source>
</evidence>
<dbReference type="InterPro" id="IPR050415">
    <property type="entry name" value="MRET"/>
</dbReference>
<keyword evidence="2" id="KW-0408">Iron</keyword>
<comment type="cofactor">
    <cofactor evidence="1">
        <name>FAD</name>
        <dbReference type="ChEBI" id="CHEBI:57692"/>
    </cofactor>
</comment>
<dbReference type="Gene3D" id="3.40.50.80">
    <property type="entry name" value="Nucleotide-binding domain of ferredoxin-NADP reductase (FNR) module"/>
    <property type="match status" value="1"/>
</dbReference>